<name>A0A7W2F7H8_9BURK</name>
<keyword evidence="10" id="KW-1185">Reference proteome</keyword>
<evidence type="ECO:0000256" key="5">
    <source>
        <dbReference type="ARBA" id="ARBA00023136"/>
    </source>
</evidence>
<evidence type="ECO:0000259" key="8">
    <source>
        <dbReference type="Pfam" id="PF02203"/>
    </source>
</evidence>
<protein>
    <submittedName>
        <fullName evidence="9">Tar ligand binding domain-containing protein</fullName>
    </submittedName>
</protein>
<dbReference type="InterPro" id="IPR003122">
    <property type="entry name" value="Tar_rcpt_lig-bd"/>
</dbReference>
<dbReference type="AlphaFoldDB" id="A0A7W2F7H8"/>
<evidence type="ECO:0000256" key="4">
    <source>
        <dbReference type="ARBA" id="ARBA00022989"/>
    </source>
</evidence>
<evidence type="ECO:0000256" key="7">
    <source>
        <dbReference type="SAM" id="Phobius"/>
    </source>
</evidence>
<dbReference type="EMBL" id="JACEZU010000002">
    <property type="protein sequence ID" value="MBA5686561.1"/>
    <property type="molecule type" value="Genomic_DNA"/>
</dbReference>
<evidence type="ECO:0000256" key="6">
    <source>
        <dbReference type="ARBA" id="ARBA00023224"/>
    </source>
</evidence>
<accession>A0A7W2F7H8</accession>
<sequence>MNNAVAMASPDATKANLENIDKNVEQVTKVWNAFMGSTLTAREAGIAKAFQEARARYLDGVVKPAMAAMRTNNLETLRAILVEKDAATYADVCKNIVDLTDLQLTVGKEEYNAAQDRYTTVRSVSLTAMMLGLALAALFGWTIVRGITRSLSMAMHTTDAVAAGDLTTKIVLEGKDETTRARPMCWPRPPRAWRSRAARWCRKWSTP</sequence>
<feature type="transmembrane region" description="Helical" evidence="7">
    <location>
        <begin position="124"/>
        <end position="144"/>
    </location>
</feature>
<proteinExistence type="predicted"/>
<evidence type="ECO:0000256" key="3">
    <source>
        <dbReference type="ARBA" id="ARBA00022692"/>
    </source>
</evidence>
<evidence type="ECO:0000313" key="9">
    <source>
        <dbReference type="EMBL" id="MBA5686561.1"/>
    </source>
</evidence>
<keyword evidence="3 7" id="KW-0812">Transmembrane</keyword>
<keyword evidence="6" id="KW-0807">Transducer</keyword>
<evidence type="ECO:0000313" key="10">
    <source>
        <dbReference type="Proteomes" id="UP000573499"/>
    </source>
</evidence>
<gene>
    <name evidence="9" type="ORF">H3H39_05780</name>
</gene>
<keyword evidence="5 7" id="KW-0472">Membrane</keyword>
<reference evidence="9 10" key="1">
    <citation type="submission" date="2020-07" db="EMBL/GenBank/DDBJ databases">
        <title>Novel species isolated from subtropical streams in China.</title>
        <authorList>
            <person name="Lu H."/>
        </authorList>
    </citation>
    <scope>NUCLEOTIDE SEQUENCE [LARGE SCALE GENOMIC DNA]</scope>
    <source>
        <strain evidence="9 10">LX47W</strain>
    </source>
</reference>
<feature type="domain" description="Chemotaxis methyl-accepting receptor Tar-related ligand-binding" evidence="8">
    <location>
        <begin position="2"/>
        <end position="105"/>
    </location>
</feature>
<evidence type="ECO:0000256" key="2">
    <source>
        <dbReference type="ARBA" id="ARBA00022475"/>
    </source>
</evidence>
<dbReference type="GO" id="GO:0007165">
    <property type="term" value="P:signal transduction"/>
    <property type="evidence" value="ECO:0007669"/>
    <property type="project" value="UniProtKB-KW"/>
</dbReference>
<organism evidence="9 10">
    <name type="scientific">Rugamonas apoptosis</name>
    <dbReference type="NCBI Taxonomy" id="2758570"/>
    <lineage>
        <taxon>Bacteria</taxon>
        <taxon>Pseudomonadati</taxon>
        <taxon>Pseudomonadota</taxon>
        <taxon>Betaproteobacteria</taxon>
        <taxon>Burkholderiales</taxon>
        <taxon>Oxalobacteraceae</taxon>
        <taxon>Telluria group</taxon>
        <taxon>Rugamonas</taxon>
    </lineage>
</organism>
<dbReference type="Gene3D" id="6.10.340.10">
    <property type="match status" value="1"/>
</dbReference>
<dbReference type="GO" id="GO:0005886">
    <property type="term" value="C:plasma membrane"/>
    <property type="evidence" value="ECO:0007669"/>
    <property type="project" value="UniProtKB-SubCell"/>
</dbReference>
<dbReference type="GO" id="GO:0006935">
    <property type="term" value="P:chemotaxis"/>
    <property type="evidence" value="ECO:0007669"/>
    <property type="project" value="InterPro"/>
</dbReference>
<dbReference type="Proteomes" id="UP000573499">
    <property type="component" value="Unassembled WGS sequence"/>
</dbReference>
<comment type="subcellular location">
    <subcellularLocation>
        <location evidence="1">Cell membrane</location>
    </subcellularLocation>
</comment>
<dbReference type="Pfam" id="PF02203">
    <property type="entry name" value="TarH"/>
    <property type="match status" value="1"/>
</dbReference>
<keyword evidence="4 7" id="KW-1133">Transmembrane helix</keyword>
<keyword evidence="2" id="KW-1003">Cell membrane</keyword>
<comment type="caution">
    <text evidence="9">The sequence shown here is derived from an EMBL/GenBank/DDBJ whole genome shotgun (WGS) entry which is preliminary data.</text>
</comment>
<evidence type="ECO:0000256" key="1">
    <source>
        <dbReference type="ARBA" id="ARBA00004236"/>
    </source>
</evidence>